<feature type="domain" description="Peptidase S11 D-alanyl-D-alanine carboxypeptidase A N-terminal" evidence="12">
    <location>
        <begin position="19"/>
        <end position="245"/>
    </location>
</feature>
<evidence type="ECO:0000256" key="8">
    <source>
        <dbReference type="PIRSR" id="PIRSR618044-2"/>
    </source>
</evidence>
<evidence type="ECO:0000256" key="6">
    <source>
        <dbReference type="ARBA" id="ARBA00023316"/>
    </source>
</evidence>
<keyword evidence="3 13" id="KW-0378">Hydrolase</keyword>
<evidence type="ECO:0000256" key="9">
    <source>
        <dbReference type="RuleBase" id="RU004016"/>
    </source>
</evidence>
<dbReference type="InterPro" id="IPR018044">
    <property type="entry name" value="Peptidase_S11"/>
</dbReference>
<dbReference type="RefSeq" id="WP_035988143.1">
    <property type="nucleotide sequence ID" value="NZ_CP012747.1"/>
</dbReference>
<evidence type="ECO:0000313" key="14">
    <source>
        <dbReference type="Proteomes" id="UP000019146"/>
    </source>
</evidence>
<dbReference type="KEGG" id="bcai:K788_0002956"/>
<feature type="region of interest" description="Disordered" evidence="10">
    <location>
        <begin position="300"/>
        <end position="319"/>
    </location>
</feature>
<feature type="binding site" evidence="8">
    <location>
        <position position="215"/>
    </location>
    <ligand>
        <name>substrate</name>
    </ligand>
</feature>
<dbReference type="GeneID" id="69970639"/>
<name>A0A0P0REQ7_9BURK</name>
<feature type="active site" description="Acyl-ester intermediate" evidence="7">
    <location>
        <position position="53"/>
    </location>
</feature>
<evidence type="ECO:0000256" key="1">
    <source>
        <dbReference type="ARBA" id="ARBA00007164"/>
    </source>
</evidence>
<organism evidence="13 14">
    <name type="scientific">Paraburkholderia caribensis MBA4</name>
    <dbReference type="NCBI Taxonomy" id="1323664"/>
    <lineage>
        <taxon>Bacteria</taxon>
        <taxon>Pseudomonadati</taxon>
        <taxon>Pseudomonadota</taxon>
        <taxon>Betaproteobacteria</taxon>
        <taxon>Burkholderiales</taxon>
        <taxon>Burkholderiaceae</taxon>
        <taxon>Paraburkholderia</taxon>
    </lineage>
</organism>
<protein>
    <submittedName>
        <fullName evidence="13">Murein-DD-endopeptidase</fullName>
        <ecNumber evidence="13">3.4.21.-</ecNumber>
    </submittedName>
</protein>
<evidence type="ECO:0000256" key="2">
    <source>
        <dbReference type="ARBA" id="ARBA00022729"/>
    </source>
</evidence>
<evidence type="ECO:0000313" key="13">
    <source>
        <dbReference type="EMBL" id="ALL66706.1"/>
    </source>
</evidence>
<dbReference type="GO" id="GO:0071555">
    <property type="term" value="P:cell wall organization"/>
    <property type="evidence" value="ECO:0007669"/>
    <property type="project" value="UniProtKB-KW"/>
</dbReference>
<dbReference type="GO" id="GO:0008360">
    <property type="term" value="P:regulation of cell shape"/>
    <property type="evidence" value="ECO:0007669"/>
    <property type="project" value="UniProtKB-KW"/>
</dbReference>
<dbReference type="GO" id="GO:0009002">
    <property type="term" value="F:serine-type D-Ala-D-Ala carboxypeptidase activity"/>
    <property type="evidence" value="ECO:0007669"/>
    <property type="project" value="InterPro"/>
</dbReference>
<evidence type="ECO:0000256" key="11">
    <source>
        <dbReference type="SAM" id="SignalP"/>
    </source>
</evidence>
<feature type="active site" evidence="7">
    <location>
        <position position="110"/>
    </location>
</feature>
<keyword evidence="4" id="KW-0133">Cell shape</keyword>
<dbReference type="PANTHER" id="PTHR21581">
    <property type="entry name" value="D-ALANYL-D-ALANINE CARBOXYPEPTIDASE"/>
    <property type="match status" value="1"/>
</dbReference>
<dbReference type="Proteomes" id="UP000019146">
    <property type="component" value="Chromosome 2"/>
</dbReference>
<keyword evidence="5" id="KW-0573">Peptidoglycan synthesis</keyword>
<feature type="active site" description="Proton acceptor" evidence="7">
    <location>
        <position position="56"/>
    </location>
</feature>
<dbReference type="GO" id="GO:0009252">
    <property type="term" value="P:peptidoglycan biosynthetic process"/>
    <property type="evidence" value="ECO:0007669"/>
    <property type="project" value="UniProtKB-KW"/>
</dbReference>
<dbReference type="PANTHER" id="PTHR21581:SF26">
    <property type="entry name" value="D-ALANYL-D-ALANINE ENDOPEPTIDASE"/>
    <property type="match status" value="1"/>
</dbReference>
<proteinExistence type="inferred from homology"/>
<dbReference type="InterPro" id="IPR012338">
    <property type="entry name" value="Beta-lactam/transpept-like"/>
</dbReference>
<dbReference type="Pfam" id="PF00768">
    <property type="entry name" value="Peptidase_S11"/>
    <property type="match status" value="1"/>
</dbReference>
<dbReference type="EC" id="3.4.21.-" evidence="13"/>
<reference evidence="13 14" key="1">
    <citation type="journal article" date="2014" name="Genome Announc.">
        <title>Draft Genome Sequence of the Haloacid-Degrading Burkholderia caribensis Strain MBA4.</title>
        <authorList>
            <person name="Pan Y."/>
            <person name="Kong K.F."/>
            <person name="Tsang J.S."/>
        </authorList>
    </citation>
    <scope>NUCLEOTIDE SEQUENCE [LARGE SCALE GENOMIC DNA]</scope>
    <source>
        <strain evidence="13 14">MBA4</strain>
    </source>
</reference>
<dbReference type="AlphaFoldDB" id="A0A0P0REQ7"/>
<evidence type="ECO:0000256" key="3">
    <source>
        <dbReference type="ARBA" id="ARBA00022801"/>
    </source>
</evidence>
<evidence type="ECO:0000256" key="10">
    <source>
        <dbReference type="SAM" id="MobiDB-lite"/>
    </source>
</evidence>
<feature type="signal peptide" evidence="11">
    <location>
        <begin position="1"/>
        <end position="19"/>
    </location>
</feature>
<accession>A0A0P0REQ7</accession>
<evidence type="ECO:0000259" key="12">
    <source>
        <dbReference type="Pfam" id="PF00768"/>
    </source>
</evidence>
<gene>
    <name evidence="13" type="ORF">K788_0002956</name>
</gene>
<comment type="similarity">
    <text evidence="1 9">Belongs to the peptidase S11 family.</text>
</comment>
<keyword evidence="2 11" id="KW-0732">Signal</keyword>
<feature type="chain" id="PRO_5006054218" evidence="11">
    <location>
        <begin position="20"/>
        <end position="319"/>
    </location>
</feature>
<sequence>MKKAICALLLAATSLSARADTPSLYSPSVIVYDVTRGEVLLEKNADDLRPIASLTKLMTAMVVLDKTQEMGDTLTIDEADIDRLKHSGSRIPVGTSLEREAMLRLALMSSENRAASALSRSFPGGQSAFIEQMNLKARGLNMSGTHFEDPTGLSPDNVSTARDVVKLAIEASHYPMISSFTTLTAYEQTIGSRTRFYRNTDPVVRWTDWDVQLAKTGYTREAGRCIVVDVSMPRGPVIIALLGARSSRARSADLATIRNWVNGDETPVAVPRLHYTSAPSRHSHPVVASQPHRAKVRFVSTGPSHRHASRRVIASRAGA</sequence>
<dbReference type="EMBL" id="CP012747">
    <property type="protein sequence ID" value="ALL66706.1"/>
    <property type="molecule type" value="Genomic_DNA"/>
</dbReference>
<dbReference type="InterPro" id="IPR001967">
    <property type="entry name" value="Peptidase_S11_N"/>
</dbReference>
<keyword evidence="6" id="KW-0961">Cell wall biogenesis/degradation</keyword>
<dbReference type="GO" id="GO:0006508">
    <property type="term" value="P:proteolysis"/>
    <property type="evidence" value="ECO:0007669"/>
    <property type="project" value="InterPro"/>
</dbReference>
<evidence type="ECO:0000256" key="4">
    <source>
        <dbReference type="ARBA" id="ARBA00022960"/>
    </source>
</evidence>
<dbReference type="PRINTS" id="PR00725">
    <property type="entry name" value="DADACBPTASE1"/>
</dbReference>
<dbReference type="Gene3D" id="3.40.710.10">
    <property type="entry name" value="DD-peptidase/beta-lactamase superfamily"/>
    <property type="match status" value="1"/>
</dbReference>
<evidence type="ECO:0000256" key="7">
    <source>
        <dbReference type="PIRSR" id="PIRSR618044-1"/>
    </source>
</evidence>
<evidence type="ECO:0000256" key="5">
    <source>
        <dbReference type="ARBA" id="ARBA00022984"/>
    </source>
</evidence>
<dbReference type="SUPFAM" id="SSF56601">
    <property type="entry name" value="beta-lactamase/transpeptidase-like"/>
    <property type="match status" value="1"/>
</dbReference>